<dbReference type="Gene3D" id="3.30.450.150">
    <property type="entry name" value="Haem-degrading domain"/>
    <property type="match status" value="1"/>
</dbReference>
<organism evidence="2 3">
    <name type="scientific">Clostridium ganghwense</name>
    <dbReference type="NCBI Taxonomy" id="312089"/>
    <lineage>
        <taxon>Bacteria</taxon>
        <taxon>Bacillati</taxon>
        <taxon>Bacillota</taxon>
        <taxon>Clostridia</taxon>
        <taxon>Eubacteriales</taxon>
        <taxon>Clostridiaceae</taxon>
        <taxon>Clostridium</taxon>
    </lineage>
</organism>
<dbReference type="PANTHER" id="PTHR28255">
    <property type="match status" value="1"/>
</dbReference>
<gene>
    <name evidence="2" type="ORF">OXH55_16515</name>
</gene>
<dbReference type="RefSeq" id="WP_268051175.1">
    <property type="nucleotide sequence ID" value="NZ_JAPQES010000006.1"/>
</dbReference>
<dbReference type="Pfam" id="PF03928">
    <property type="entry name" value="HbpS-like"/>
    <property type="match status" value="1"/>
</dbReference>
<dbReference type="InterPro" id="IPR010371">
    <property type="entry name" value="YBR137W-like"/>
</dbReference>
<dbReference type="InterPro" id="IPR005624">
    <property type="entry name" value="PduO/GlcC-like"/>
</dbReference>
<reference evidence="2" key="1">
    <citation type="submission" date="2022-12" db="EMBL/GenBank/DDBJ databases">
        <authorList>
            <person name="Wang J."/>
        </authorList>
    </citation>
    <scope>NUCLEOTIDE SEQUENCE</scope>
    <source>
        <strain evidence="2">HY-42-06</strain>
    </source>
</reference>
<dbReference type="PIRSF" id="PIRSF008757">
    <property type="entry name" value="UCP008757"/>
    <property type="match status" value="1"/>
</dbReference>
<sequence length="156" mass="17887">MPDYDKMLKEFKKQEEILQFTKFTSETALEIGMKLIEKAKNKNIPITVDIVKNGHQLFHYSSEGTSPDNDQWIIRKNKVVNRFHTSSLYIGTKLKMEEKTLEEKYHISSKEYLPYGGAFPLIIKNVGVVGTISVSGSRQIIEHNLIVEVLTEILSN</sequence>
<protein>
    <recommendedName>
        <fullName evidence="1">UPF0303 protein OXH55_16515</fullName>
    </recommendedName>
</protein>
<dbReference type="InterPro" id="IPR038084">
    <property type="entry name" value="PduO/GlcC-like_sf"/>
</dbReference>
<dbReference type="HAMAP" id="MF_00761">
    <property type="entry name" value="UPF0303"/>
    <property type="match status" value="1"/>
</dbReference>
<evidence type="ECO:0000313" key="3">
    <source>
        <dbReference type="Proteomes" id="UP001079657"/>
    </source>
</evidence>
<comment type="similarity">
    <text evidence="1">Belongs to the UPF0303 family.</text>
</comment>
<dbReference type="SUPFAM" id="SSF143744">
    <property type="entry name" value="GlcG-like"/>
    <property type="match status" value="1"/>
</dbReference>
<dbReference type="Proteomes" id="UP001079657">
    <property type="component" value="Unassembled WGS sequence"/>
</dbReference>
<name>A0ABT4CVJ9_9CLOT</name>
<dbReference type="NCBIfam" id="NF002696">
    <property type="entry name" value="PRK02487.1-5"/>
    <property type="match status" value="1"/>
</dbReference>
<comment type="caution">
    <text evidence="2">The sequence shown here is derived from an EMBL/GenBank/DDBJ whole genome shotgun (WGS) entry which is preliminary data.</text>
</comment>
<accession>A0ABT4CVJ9</accession>
<keyword evidence="3" id="KW-1185">Reference proteome</keyword>
<dbReference type="PANTHER" id="PTHR28255:SF1">
    <property type="entry name" value="UPF0303 PROTEIN YBR137W"/>
    <property type="match status" value="1"/>
</dbReference>
<evidence type="ECO:0000313" key="2">
    <source>
        <dbReference type="EMBL" id="MCY6372236.1"/>
    </source>
</evidence>
<evidence type="ECO:0000256" key="1">
    <source>
        <dbReference type="HAMAP-Rule" id="MF_00761"/>
    </source>
</evidence>
<proteinExistence type="inferred from homology"/>
<dbReference type="EMBL" id="JAPQES010000006">
    <property type="protein sequence ID" value="MCY6372236.1"/>
    <property type="molecule type" value="Genomic_DNA"/>
</dbReference>